<sequence length="79" mass="8497">MACQARSASHAGVQPESGMGCNTLSSIWFVKPAYMTEEEFEQLKQSALVASSQSTNPAFSTHPSRLSRLPSNPDPQAIT</sequence>
<reference evidence="1" key="1">
    <citation type="submission" date="2022-04" db="EMBL/GenBank/DDBJ databases">
        <title>Genome of the entomopathogenic fungus Entomophthora muscae.</title>
        <authorList>
            <person name="Elya C."/>
            <person name="Lovett B.R."/>
            <person name="Lee E."/>
            <person name="Macias A.M."/>
            <person name="Hajek A.E."/>
            <person name="De Bivort B.L."/>
            <person name="Kasson M.T."/>
            <person name="De Fine Licht H.H."/>
            <person name="Stajich J.E."/>
        </authorList>
    </citation>
    <scope>NUCLEOTIDE SEQUENCE</scope>
    <source>
        <strain evidence="1">Berkeley</strain>
    </source>
</reference>
<gene>
    <name evidence="1" type="ORF">DSO57_1030753</name>
</gene>
<name>A0ACC2SE86_9FUNG</name>
<evidence type="ECO:0000313" key="2">
    <source>
        <dbReference type="Proteomes" id="UP001165960"/>
    </source>
</evidence>
<keyword evidence="2" id="KW-1185">Reference proteome</keyword>
<evidence type="ECO:0000313" key="1">
    <source>
        <dbReference type="EMBL" id="KAJ9060456.1"/>
    </source>
</evidence>
<protein>
    <submittedName>
        <fullName evidence="1">Uncharacterized protein</fullName>
    </submittedName>
</protein>
<comment type="caution">
    <text evidence="1">The sequence shown here is derived from an EMBL/GenBank/DDBJ whole genome shotgun (WGS) entry which is preliminary data.</text>
</comment>
<dbReference type="EMBL" id="QTSX02005185">
    <property type="protein sequence ID" value="KAJ9060456.1"/>
    <property type="molecule type" value="Genomic_DNA"/>
</dbReference>
<accession>A0ACC2SE86</accession>
<organism evidence="1 2">
    <name type="scientific">Entomophthora muscae</name>
    <dbReference type="NCBI Taxonomy" id="34485"/>
    <lineage>
        <taxon>Eukaryota</taxon>
        <taxon>Fungi</taxon>
        <taxon>Fungi incertae sedis</taxon>
        <taxon>Zoopagomycota</taxon>
        <taxon>Entomophthoromycotina</taxon>
        <taxon>Entomophthoromycetes</taxon>
        <taxon>Entomophthorales</taxon>
        <taxon>Entomophthoraceae</taxon>
        <taxon>Entomophthora</taxon>
    </lineage>
</organism>
<proteinExistence type="predicted"/>
<dbReference type="Proteomes" id="UP001165960">
    <property type="component" value="Unassembled WGS sequence"/>
</dbReference>